<reference evidence="1" key="1">
    <citation type="journal article" date="2014" name="Int. J. Syst. Evol. Microbiol.">
        <title>Complete genome sequence of Corynebacterium casei LMG S-19264T (=DSM 44701T), isolated from a smear-ripened cheese.</title>
        <authorList>
            <consortium name="US DOE Joint Genome Institute (JGI-PGF)"/>
            <person name="Walter F."/>
            <person name="Albersmeier A."/>
            <person name="Kalinowski J."/>
            <person name="Ruckert C."/>
        </authorList>
    </citation>
    <scope>NUCLEOTIDE SEQUENCE</scope>
    <source>
        <strain evidence="1">KCTC 32437</strain>
    </source>
</reference>
<dbReference type="EMBL" id="BMZE01000002">
    <property type="protein sequence ID" value="GHA22880.1"/>
    <property type="molecule type" value="Genomic_DNA"/>
</dbReference>
<dbReference type="Proteomes" id="UP000646579">
    <property type="component" value="Unassembled WGS sequence"/>
</dbReference>
<proteinExistence type="predicted"/>
<dbReference type="Gene3D" id="3.30.70.1280">
    <property type="entry name" value="SP0830-like domains"/>
    <property type="match status" value="1"/>
</dbReference>
<dbReference type="PIRSF" id="PIRSF008502">
    <property type="entry name" value="UCP008502"/>
    <property type="match status" value="1"/>
</dbReference>
<dbReference type="PANTHER" id="PTHR36439">
    <property type="entry name" value="BLL4334 PROTEIN"/>
    <property type="match status" value="1"/>
</dbReference>
<dbReference type="PANTHER" id="PTHR36439:SF1">
    <property type="entry name" value="DUF1697 DOMAIN-CONTAINING PROTEIN"/>
    <property type="match status" value="1"/>
</dbReference>
<comment type="caution">
    <text evidence="1">The sequence shown here is derived from an EMBL/GenBank/DDBJ whole genome shotgun (WGS) entry which is preliminary data.</text>
</comment>
<dbReference type="Pfam" id="PF08002">
    <property type="entry name" value="DUF1697"/>
    <property type="match status" value="1"/>
</dbReference>
<keyword evidence="2" id="KW-1185">Reference proteome</keyword>
<sequence length="179" mass="20311">MASCYFAFLRGINLGKRRIRMADLKACLEPLGSSDLKTIVASGNVRFNTEQPDNLKARIEAALEERFDYHVGVILRSASQIETMLERHPFASMDQRADAQRFVLLFDEPLPEGLAVAGIDGVFDILRVDQRDIYLAAYRQTNGRYTEGFTSLTRQLDQTLGKARLETMRNFNTIEKAFV</sequence>
<evidence type="ECO:0000313" key="1">
    <source>
        <dbReference type="EMBL" id="GHA22880.1"/>
    </source>
</evidence>
<name>A0A918S638_9HYPH</name>
<dbReference type="SUPFAM" id="SSF160379">
    <property type="entry name" value="SP0830-like"/>
    <property type="match status" value="1"/>
</dbReference>
<evidence type="ECO:0000313" key="2">
    <source>
        <dbReference type="Proteomes" id="UP000646579"/>
    </source>
</evidence>
<dbReference type="RefSeq" id="WP_189425348.1">
    <property type="nucleotide sequence ID" value="NZ_BMZE01000002.1"/>
</dbReference>
<dbReference type="AlphaFoldDB" id="A0A918S638"/>
<dbReference type="InterPro" id="IPR012545">
    <property type="entry name" value="DUF1697"/>
</dbReference>
<gene>
    <name evidence="1" type="ORF">GCM10007989_17930</name>
</gene>
<reference evidence="1" key="2">
    <citation type="submission" date="2020-09" db="EMBL/GenBank/DDBJ databases">
        <authorList>
            <person name="Sun Q."/>
            <person name="Kim S."/>
        </authorList>
    </citation>
    <scope>NUCLEOTIDE SEQUENCE</scope>
    <source>
        <strain evidence="1">KCTC 32437</strain>
    </source>
</reference>
<protein>
    <recommendedName>
        <fullName evidence="3">DUF1697 domain-containing protein</fullName>
    </recommendedName>
</protein>
<organism evidence="1 2">
    <name type="scientific">Devosia pacifica</name>
    <dbReference type="NCBI Taxonomy" id="1335967"/>
    <lineage>
        <taxon>Bacteria</taxon>
        <taxon>Pseudomonadati</taxon>
        <taxon>Pseudomonadota</taxon>
        <taxon>Alphaproteobacteria</taxon>
        <taxon>Hyphomicrobiales</taxon>
        <taxon>Devosiaceae</taxon>
        <taxon>Devosia</taxon>
    </lineage>
</organism>
<evidence type="ECO:0008006" key="3">
    <source>
        <dbReference type="Google" id="ProtNLM"/>
    </source>
</evidence>
<accession>A0A918S638</accession>